<evidence type="ECO:0000313" key="9">
    <source>
        <dbReference type="EMBL" id="MDR6868010.1"/>
    </source>
</evidence>
<evidence type="ECO:0000256" key="2">
    <source>
        <dbReference type="ARBA" id="ARBA00023015"/>
    </source>
</evidence>
<evidence type="ECO:0000256" key="1">
    <source>
        <dbReference type="ARBA" id="ARBA00010641"/>
    </source>
</evidence>
<accession>A0ABU1SEH4</accession>
<dbReference type="Proteomes" id="UP001259347">
    <property type="component" value="Unassembled WGS sequence"/>
</dbReference>
<evidence type="ECO:0000256" key="6">
    <source>
        <dbReference type="RuleBase" id="RU000716"/>
    </source>
</evidence>
<dbReference type="InterPro" id="IPR013325">
    <property type="entry name" value="RNA_pol_sigma_r2"/>
</dbReference>
<dbReference type="RefSeq" id="WP_310021396.1">
    <property type="nucleotide sequence ID" value="NZ_JAVDUM010000011.1"/>
</dbReference>
<dbReference type="PANTHER" id="PTHR43133:SF8">
    <property type="entry name" value="RNA POLYMERASE SIGMA FACTOR HI_1459-RELATED"/>
    <property type="match status" value="1"/>
</dbReference>
<protein>
    <recommendedName>
        <fullName evidence="6">RNA polymerase sigma factor</fullName>
    </recommendedName>
</protein>
<keyword evidence="10" id="KW-1185">Reference proteome</keyword>
<name>A0ABU1SEH4_9MICO</name>
<evidence type="ECO:0000256" key="3">
    <source>
        <dbReference type="ARBA" id="ARBA00023082"/>
    </source>
</evidence>
<reference evidence="9 10" key="1">
    <citation type="submission" date="2023-07" db="EMBL/GenBank/DDBJ databases">
        <title>Sorghum-associated microbial communities from plants grown in Nebraska, USA.</title>
        <authorList>
            <person name="Schachtman D."/>
        </authorList>
    </citation>
    <scope>NUCLEOTIDE SEQUENCE [LARGE SCALE GENOMIC DNA]</scope>
    <source>
        <strain evidence="9 10">2980</strain>
    </source>
</reference>
<evidence type="ECO:0000256" key="5">
    <source>
        <dbReference type="ARBA" id="ARBA00023163"/>
    </source>
</evidence>
<dbReference type="Gene3D" id="1.10.1740.10">
    <property type="match status" value="1"/>
</dbReference>
<sequence>MTDPDSRLLLAQADDRTVAGRAADGDVDAFTTLVRRYTPLLRAYARRILGATASVDDIVQEAFVTAWQKLPELEQPAKVRSWLMRIVSRNAISELRATRPHLDLDDAPERTLATPLHEAPPATVERRAELAALAEALGELPAAQRECWVLREVGGHSYEEIAEDLDIPVSTVRGLLARARRYIITRMEEWR</sequence>
<evidence type="ECO:0000256" key="4">
    <source>
        <dbReference type="ARBA" id="ARBA00023125"/>
    </source>
</evidence>
<gene>
    <name evidence="9" type="ORF">J2Y69_002618</name>
</gene>
<dbReference type="InterPro" id="IPR013324">
    <property type="entry name" value="RNA_pol_sigma_r3/r4-like"/>
</dbReference>
<keyword evidence="3 6" id="KW-0731">Sigma factor</keyword>
<keyword evidence="2 6" id="KW-0805">Transcription regulation</keyword>
<dbReference type="InterPro" id="IPR036388">
    <property type="entry name" value="WH-like_DNA-bd_sf"/>
</dbReference>
<proteinExistence type="inferred from homology"/>
<feature type="domain" description="RNA polymerase sigma-70 region 2" evidence="7">
    <location>
        <begin position="33"/>
        <end position="99"/>
    </location>
</feature>
<dbReference type="Pfam" id="PF04542">
    <property type="entry name" value="Sigma70_r2"/>
    <property type="match status" value="1"/>
</dbReference>
<dbReference type="Pfam" id="PF08281">
    <property type="entry name" value="Sigma70_r4_2"/>
    <property type="match status" value="1"/>
</dbReference>
<dbReference type="PANTHER" id="PTHR43133">
    <property type="entry name" value="RNA POLYMERASE ECF-TYPE SIGMA FACTO"/>
    <property type="match status" value="1"/>
</dbReference>
<dbReference type="CDD" id="cd06171">
    <property type="entry name" value="Sigma70_r4"/>
    <property type="match status" value="1"/>
</dbReference>
<dbReference type="InterPro" id="IPR000838">
    <property type="entry name" value="RNA_pol_sigma70_ECF_CS"/>
</dbReference>
<dbReference type="SUPFAM" id="SSF88946">
    <property type="entry name" value="Sigma2 domain of RNA polymerase sigma factors"/>
    <property type="match status" value="1"/>
</dbReference>
<dbReference type="PROSITE" id="PS01063">
    <property type="entry name" value="SIGMA70_ECF"/>
    <property type="match status" value="1"/>
</dbReference>
<dbReference type="NCBIfam" id="TIGR02937">
    <property type="entry name" value="sigma70-ECF"/>
    <property type="match status" value="1"/>
</dbReference>
<dbReference type="SUPFAM" id="SSF88659">
    <property type="entry name" value="Sigma3 and sigma4 domains of RNA polymerase sigma factors"/>
    <property type="match status" value="1"/>
</dbReference>
<dbReference type="InterPro" id="IPR014284">
    <property type="entry name" value="RNA_pol_sigma-70_dom"/>
</dbReference>
<evidence type="ECO:0000259" key="7">
    <source>
        <dbReference type="Pfam" id="PF04542"/>
    </source>
</evidence>
<organism evidence="9 10">
    <name type="scientific">Microbacterium resistens</name>
    <dbReference type="NCBI Taxonomy" id="156977"/>
    <lineage>
        <taxon>Bacteria</taxon>
        <taxon>Bacillati</taxon>
        <taxon>Actinomycetota</taxon>
        <taxon>Actinomycetes</taxon>
        <taxon>Micrococcales</taxon>
        <taxon>Microbacteriaceae</taxon>
        <taxon>Microbacterium</taxon>
    </lineage>
</organism>
<dbReference type="InterPro" id="IPR039425">
    <property type="entry name" value="RNA_pol_sigma-70-like"/>
</dbReference>
<evidence type="ECO:0000259" key="8">
    <source>
        <dbReference type="Pfam" id="PF08281"/>
    </source>
</evidence>
<feature type="domain" description="RNA polymerase sigma factor 70 region 4 type 2" evidence="8">
    <location>
        <begin position="131"/>
        <end position="181"/>
    </location>
</feature>
<evidence type="ECO:0000313" key="10">
    <source>
        <dbReference type="Proteomes" id="UP001259347"/>
    </source>
</evidence>
<dbReference type="Gene3D" id="1.10.10.10">
    <property type="entry name" value="Winged helix-like DNA-binding domain superfamily/Winged helix DNA-binding domain"/>
    <property type="match status" value="1"/>
</dbReference>
<keyword evidence="4 6" id="KW-0238">DNA-binding</keyword>
<dbReference type="EMBL" id="JAVDUM010000011">
    <property type="protein sequence ID" value="MDR6868010.1"/>
    <property type="molecule type" value="Genomic_DNA"/>
</dbReference>
<comment type="similarity">
    <text evidence="1 6">Belongs to the sigma-70 factor family. ECF subfamily.</text>
</comment>
<dbReference type="InterPro" id="IPR007627">
    <property type="entry name" value="RNA_pol_sigma70_r2"/>
</dbReference>
<comment type="caution">
    <text evidence="9">The sequence shown here is derived from an EMBL/GenBank/DDBJ whole genome shotgun (WGS) entry which is preliminary data.</text>
</comment>
<dbReference type="InterPro" id="IPR013249">
    <property type="entry name" value="RNA_pol_sigma70_r4_t2"/>
</dbReference>
<keyword evidence="5 6" id="KW-0804">Transcription</keyword>